<dbReference type="AlphaFoldDB" id="A0A2P2IF45"/>
<evidence type="ECO:0000313" key="4">
    <source>
        <dbReference type="EMBL" id="LAB72576.1"/>
    </source>
</evidence>
<dbReference type="EMBL" id="IACF01006993">
    <property type="protein sequence ID" value="LAB72576.1"/>
    <property type="molecule type" value="mRNA"/>
</dbReference>
<feature type="region of interest" description="Disordered" evidence="3">
    <location>
        <begin position="1"/>
        <end position="49"/>
    </location>
</feature>
<feature type="compositionally biased region" description="Acidic residues" evidence="3">
    <location>
        <begin position="13"/>
        <end position="24"/>
    </location>
</feature>
<evidence type="ECO:0000256" key="2">
    <source>
        <dbReference type="ARBA" id="ARBA00029688"/>
    </source>
</evidence>
<name>A0A2P2IF45_9CRUS</name>
<evidence type="ECO:0000256" key="1">
    <source>
        <dbReference type="ARBA" id="ARBA00006326"/>
    </source>
</evidence>
<dbReference type="Pfam" id="PF04614">
    <property type="entry name" value="Pex19"/>
    <property type="match status" value="1"/>
</dbReference>
<accession>A0A2P2IF45</accession>
<dbReference type="Gene3D" id="1.20.120.900">
    <property type="entry name" value="Pex19, mPTS binding domain"/>
    <property type="match status" value="1"/>
</dbReference>
<dbReference type="PANTHER" id="PTHR12774">
    <property type="entry name" value="PEROXISOMAL BIOGENESIS FACTOR 19"/>
    <property type="match status" value="1"/>
</dbReference>
<dbReference type="PANTHER" id="PTHR12774:SF2">
    <property type="entry name" value="PEROXISOMAL BIOGENESIS FACTOR 19"/>
    <property type="match status" value="1"/>
</dbReference>
<evidence type="ECO:0000256" key="3">
    <source>
        <dbReference type="SAM" id="MobiDB-lite"/>
    </source>
</evidence>
<reference evidence="4" key="1">
    <citation type="journal article" date="2018" name="Biosci. Biotechnol. Biochem.">
        <title>Polysaccharide hydrolase of the hadal zone amphipods Hirondellea gigas.</title>
        <authorList>
            <person name="Kobayashi H."/>
            <person name="Nagahama T."/>
            <person name="Arai W."/>
            <person name="Sasagawa Y."/>
            <person name="Umeda M."/>
            <person name="Hayashi T."/>
            <person name="Nikaido I."/>
            <person name="Watanabe H."/>
            <person name="Oguri K."/>
            <person name="Kitazato H."/>
            <person name="Fujioka K."/>
            <person name="Kido Y."/>
            <person name="Takami H."/>
        </authorList>
    </citation>
    <scope>NUCLEOTIDE SEQUENCE</scope>
    <source>
        <tissue evidence="4">Whole body</tissue>
    </source>
</reference>
<dbReference type="InterPro" id="IPR038322">
    <property type="entry name" value="Pex19_C_sf"/>
</dbReference>
<protein>
    <recommendedName>
        <fullName evidence="2">Peroxin-19</fullName>
    </recommendedName>
</protein>
<comment type="similarity">
    <text evidence="1">Belongs to the peroxin-19 family.</text>
</comment>
<feature type="compositionally biased region" description="Low complexity" evidence="3">
    <location>
        <begin position="38"/>
        <end position="49"/>
    </location>
</feature>
<dbReference type="GO" id="GO:0005778">
    <property type="term" value="C:peroxisomal membrane"/>
    <property type="evidence" value="ECO:0007669"/>
    <property type="project" value="TreeGrafter"/>
</dbReference>
<dbReference type="GO" id="GO:0033328">
    <property type="term" value="F:peroxisome membrane targeting sequence binding"/>
    <property type="evidence" value="ECO:0007669"/>
    <property type="project" value="TreeGrafter"/>
</dbReference>
<dbReference type="GO" id="GO:0045046">
    <property type="term" value="P:protein import into peroxisome membrane"/>
    <property type="evidence" value="ECO:0007669"/>
    <property type="project" value="TreeGrafter"/>
</dbReference>
<organism evidence="4">
    <name type="scientific">Hirondellea gigas</name>
    <dbReference type="NCBI Taxonomy" id="1518452"/>
    <lineage>
        <taxon>Eukaryota</taxon>
        <taxon>Metazoa</taxon>
        <taxon>Ecdysozoa</taxon>
        <taxon>Arthropoda</taxon>
        <taxon>Crustacea</taxon>
        <taxon>Multicrustacea</taxon>
        <taxon>Malacostraca</taxon>
        <taxon>Eumalacostraca</taxon>
        <taxon>Peracarida</taxon>
        <taxon>Amphipoda</taxon>
        <taxon>Amphilochidea</taxon>
        <taxon>Lysianassida</taxon>
        <taxon>Lysianassidira</taxon>
        <taxon>Lysianassoidea</taxon>
        <taxon>Lysianassidae</taxon>
        <taxon>Hirondellea</taxon>
    </lineage>
</organism>
<dbReference type="InterPro" id="IPR006708">
    <property type="entry name" value="Pex19"/>
</dbReference>
<feature type="region of interest" description="Disordered" evidence="3">
    <location>
        <begin position="332"/>
        <end position="352"/>
    </location>
</feature>
<sequence length="352" mass="37218">MSEDKQQNSSADSELDSLLDDALEDFSKPPPSINLNDAAQPGPGAEGAPSKVLTEAMIRQATQNFEASMRAIMVQQQDVAASAAALRNNQQNADGTTDSNTLADTAQFDMSALTAELSKFAETASKVTAGVCATTGAAAASPTSESGQMPDFQKLMAETMQQMAQNNQKFQNAPSESELSELLSGVGLGSSGGDGTAAAAGLFPLMQSMLENILTRDVLYHPIKEIVDKYPDWLANNRMTLEATEFDRYSRQFDAMKKVVELFDSEAESDSDEVKARRFDDLLVVMQKLQAEGQPPPELAGDAAGNADPLAGAMPTEFADMLSNLAASTAQAAAPPADGSTPNIGEEQCSIM</sequence>
<proteinExistence type="evidence at transcript level"/>